<dbReference type="GO" id="GO:0048038">
    <property type="term" value="F:quinone binding"/>
    <property type="evidence" value="ECO:0007669"/>
    <property type="project" value="InterPro"/>
</dbReference>
<gene>
    <name evidence="5" type="ORF">SAMN04488526_2186</name>
</gene>
<dbReference type="InterPro" id="IPR001135">
    <property type="entry name" value="NADH_Q_OxRdtase_suD"/>
</dbReference>
<evidence type="ECO:0000259" key="4">
    <source>
        <dbReference type="Pfam" id="PF19335"/>
    </source>
</evidence>
<feature type="non-terminal residue" evidence="5">
    <location>
        <position position="1"/>
    </location>
</feature>
<feature type="region of interest" description="Disordered" evidence="2">
    <location>
        <begin position="23"/>
        <end position="49"/>
    </location>
</feature>
<feature type="domain" description="NADH-quinone oxidoreductase subunit D" evidence="3">
    <location>
        <begin position="212"/>
        <end position="307"/>
    </location>
</feature>
<accession>A0A1H7NIP7</accession>
<dbReference type="STRING" id="188906.SAMN04488526_2186"/>
<dbReference type="InterPro" id="IPR052197">
    <property type="entry name" value="ComplexI_49kDa-like"/>
</dbReference>
<dbReference type="PANTHER" id="PTHR43485:SF1">
    <property type="entry name" value="FORMATE HYDROGENLYASE SUBUNIT 5-RELATED"/>
    <property type="match status" value="1"/>
</dbReference>
<dbReference type="Gene3D" id="1.10.645.10">
    <property type="entry name" value="Cytochrome-c3 Hydrogenase, chain B"/>
    <property type="match status" value="2"/>
</dbReference>
<evidence type="ECO:0000259" key="3">
    <source>
        <dbReference type="Pfam" id="PF00346"/>
    </source>
</evidence>
<dbReference type="Proteomes" id="UP000199283">
    <property type="component" value="Unassembled WGS sequence"/>
</dbReference>
<keyword evidence="1" id="KW-0560">Oxidoreductase</keyword>
<protein>
    <submittedName>
        <fullName evidence="5">Ni,Fe-hydrogenase III large subunit</fullName>
    </submittedName>
</protein>
<feature type="compositionally biased region" description="Gly residues" evidence="2">
    <location>
        <begin position="30"/>
        <end position="47"/>
    </location>
</feature>
<dbReference type="EMBL" id="FNZQ01000004">
    <property type="protein sequence ID" value="SEL22858.1"/>
    <property type="molecule type" value="Genomic_DNA"/>
</dbReference>
<dbReference type="RefSeq" id="WP_217638802.1">
    <property type="nucleotide sequence ID" value="NZ_FNZQ01000004.1"/>
</dbReference>
<reference evidence="5 6" key="1">
    <citation type="submission" date="2016-10" db="EMBL/GenBank/DDBJ databases">
        <authorList>
            <person name="de Groot N.N."/>
        </authorList>
    </citation>
    <scope>NUCLEOTIDE SEQUENCE [LARGE SCALE GENOMIC DNA]</scope>
    <source>
        <strain evidence="5 6">DSM 14858</strain>
    </source>
</reference>
<dbReference type="InterPro" id="IPR029014">
    <property type="entry name" value="NiFe-Hase_large"/>
</dbReference>
<evidence type="ECO:0000313" key="6">
    <source>
        <dbReference type="Proteomes" id="UP000199283"/>
    </source>
</evidence>
<dbReference type="AlphaFoldDB" id="A0A1H7NIP7"/>
<dbReference type="GO" id="GO:0016651">
    <property type="term" value="F:oxidoreductase activity, acting on NAD(P)H"/>
    <property type="evidence" value="ECO:0007669"/>
    <property type="project" value="InterPro"/>
</dbReference>
<dbReference type="Pfam" id="PF19335">
    <property type="entry name" value="HMBD"/>
    <property type="match status" value="1"/>
</dbReference>
<name>A0A1H7NIP7_9RHOB</name>
<proteinExistence type="predicted"/>
<dbReference type="SUPFAM" id="SSF56762">
    <property type="entry name" value="HydB/Nqo4-like"/>
    <property type="match status" value="1"/>
</dbReference>
<dbReference type="InterPro" id="IPR045800">
    <property type="entry name" value="HMBD"/>
</dbReference>
<dbReference type="PANTHER" id="PTHR43485">
    <property type="entry name" value="HYDROGENASE-4 COMPONENT G"/>
    <property type="match status" value="1"/>
</dbReference>
<evidence type="ECO:0000313" key="5">
    <source>
        <dbReference type="EMBL" id="SEL22858.1"/>
    </source>
</evidence>
<organism evidence="5 6">
    <name type="scientific">Jannaschia helgolandensis</name>
    <dbReference type="NCBI Taxonomy" id="188906"/>
    <lineage>
        <taxon>Bacteria</taxon>
        <taxon>Pseudomonadati</taxon>
        <taxon>Pseudomonadota</taxon>
        <taxon>Alphaproteobacteria</taxon>
        <taxon>Rhodobacterales</taxon>
        <taxon>Roseobacteraceae</taxon>
        <taxon>Jannaschia</taxon>
    </lineage>
</organism>
<dbReference type="GO" id="GO:0051287">
    <property type="term" value="F:NAD binding"/>
    <property type="evidence" value="ECO:0007669"/>
    <property type="project" value="InterPro"/>
</dbReference>
<keyword evidence="6" id="KW-1185">Reference proteome</keyword>
<sequence length="391" mass="40086">EVISDEPGACPKCGMTLVPVAAQDEHGGHGDGGGGHGAHSGHGGGPEIEGIEANFMSMVDLTRDMPASPDGLKMEWIDVPFGPFFPGLPGGLRLDLILDGDAVAEAKAESQMGSGDLLPEAGMTPEAFVDRLAALSPLSPVAYRELACRALERAAGQSAAADTANARVAAVERERIASHLNWLAGFGGQTGCGWLEAGAGALQKALRTADMDEIARLAPRIATFLRRVHRTPLLHDKLSGVGRLTGGGALSGPAARASGEAVDARSDDPVLKALGFVVLTGAGDDALARLTQRTREITQSIDLISRVGAIEAPIPMEIGTASGNGDAVVETPRGAARLRLTMTDGKITAAEIGTPTAAHIALIGTVAEGRELGDALTAIGSLDISPWEMTA</sequence>
<dbReference type="Pfam" id="PF00346">
    <property type="entry name" value="Complex1_49kDa"/>
    <property type="match status" value="1"/>
</dbReference>
<dbReference type="GO" id="GO:0046872">
    <property type="term" value="F:metal ion binding"/>
    <property type="evidence" value="ECO:0007669"/>
    <property type="project" value="InterPro"/>
</dbReference>
<evidence type="ECO:0000256" key="1">
    <source>
        <dbReference type="ARBA" id="ARBA00023002"/>
    </source>
</evidence>
<evidence type="ECO:0000256" key="2">
    <source>
        <dbReference type="SAM" id="MobiDB-lite"/>
    </source>
</evidence>
<feature type="domain" description="Heavy metal binding" evidence="4">
    <location>
        <begin position="1"/>
        <end position="20"/>
    </location>
</feature>